<dbReference type="SUPFAM" id="SSF53756">
    <property type="entry name" value="UDP-Glycosyltransferase/glycogen phosphorylase"/>
    <property type="match status" value="1"/>
</dbReference>
<organism evidence="5 6">
    <name type="scientific">Pedococcus aerophilus</name>
    <dbReference type="NCBI Taxonomy" id="436356"/>
    <lineage>
        <taxon>Bacteria</taxon>
        <taxon>Bacillati</taxon>
        <taxon>Actinomycetota</taxon>
        <taxon>Actinomycetes</taxon>
        <taxon>Micrococcales</taxon>
        <taxon>Intrasporangiaceae</taxon>
        <taxon>Pedococcus</taxon>
    </lineage>
</organism>
<comment type="caution">
    <text evidence="5">The sequence shown here is derived from an EMBL/GenBank/DDBJ whole genome shotgun (WGS) entry which is preliminary data.</text>
</comment>
<evidence type="ECO:0000256" key="3">
    <source>
        <dbReference type="ARBA" id="ARBA00022679"/>
    </source>
</evidence>
<dbReference type="InterPro" id="IPR028098">
    <property type="entry name" value="Glyco_trans_4-like_N"/>
</dbReference>
<dbReference type="Proteomes" id="UP001501326">
    <property type="component" value="Unassembled WGS sequence"/>
</dbReference>
<feature type="domain" description="Glycosyltransferase subfamily 4-like N-terminal" evidence="4">
    <location>
        <begin position="19"/>
        <end position="185"/>
    </location>
</feature>
<dbReference type="Gene3D" id="3.40.50.2000">
    <property type="entry name" value="Glycogen Phosphorylase B"/>
    <property type="match status" value="2"/>
</dbReference>
<name>A0ABP6H9V0_9MICO</name>
<reference evidence="6" key="1">
    <citation type="journal article" date="2019" name="Int. J. Syst. Evol. Microbiol.">
        <title>The Global Catalogue of Microorganisms (GCM) 10K type strain sequencing project: providing services to taxonomists for standard genome sequencing and annotation.</title>
        <authorList>
            <consortium name="The Broad Institute Genomics Platform"/>
            <consortium name="The Broad Institute Genome Sequencing Center for Infectious Disease"/>
            <person name="Wu L."/>
            <person name="Ma J."/>
        </authorList>
    </citation>
    <scope>NUCLEOTIDE SEQUENCE [LARGE SCALE GENOMIC DNA]</scope>
    <source>
        <strain evidence="6">JCM 16378</strain>
    </source>
</reference>
<dbReference type="PANTHER" id="PTHR45947:SF3">
    <property type="entry name" value="SULFOQUINOVOSYL TRANSFERASE SQD2"/>
    <property type="match status" value="1"/>
</dbReference>
<evidence type="ECO:0000256" key="2">
    <source>
        <dbReference type="ARBA" id="ARBA00022676"/>
    </source>
</evidence>
<dbReference type="Pfam" id="PF13439">
    <property type="entry name" value="Glyco_transf_4"/>
    <property type="match status" value="1"/>
</dbReference>
<gene>
    <name evidence="5" type="ORF">GCM10009867_31550</name>
</gene>
<evidence type="ECO:0000313" key="5">
    <source>
        <dbReference type="EMBL" id="GAA2738759.1"/>
    </source>
</evidence>
<protein>
    <recommendedName>
        <fullName evidence="1">D-inositol 3-phosphate glycosyltransferase</fullName>
    </recommendedName>
</protein>
<sequence length="388" mass="41631">MRILVLCTDQGVRVPGTKGAALHLGAVTRAFAQLGHEVLLMGVAGHDAPDVDCRTWLLSHPGRAEGRQQELNKLALTAQFATRGLDVAVSFAPDVVYERLSLFGTAGLALADATGAEHVLEVNAILSREQSRWRGLHHVEEAVRREELTLCGADQVVAVSDEVAQAVREVRGERVHTVPNGFDEQLFEAEVDRDAVRGGWGVGGRERVAVFVGTLRPWHGVEHAVRALPHAPREVRLVVVGDGPGRLELERLAEQCRVSDRVVLTGALSHTDAVAAVRSADLGLAPYPELDDFAFSPLKLYEYLAAGLPFVASRLGQISALVDEYGSGLLVQPGDPLALAEGIRSTVSDAGAADRADRARTLAFDRCGWRARASQILTLTTRTGVAVP</sequence>
<accession>A0ABP6H9V0</accession>
<dbReference type="RefSeq" id="WP_344195161.1">
    <property type="nucleotide sequence ID" value="NZ_BAAARN010000004.1"/>
</dbReference>
<keyword evidence="2" id="KW-0328">Glycosyltransferase</keyword>
<proteinExistence type="predicted"/>
<dbReference type="Pfam" id="PF13692">
    <property type="entry name" value="Glyco_trans_1_4"/>
    <property type="match status" value="1"/>
</dbReference>
<evidence type="ECO:0000256" key="1">
    <source>
        <dbReference type="ARBA" id="ARBA00021292"/>
    </source>
</evidence>
<dbReference type="EMBL" id="BAAARN010000004">
    <property type="protein sequence ID" value="GAA2738759.1"/>
    <property type="molecule type" value="Genomic_DNA"/>
</dbReference>
<dbReference type="InterPro" id="IPR050194">
    <property type="entry name" value="Glycosyltransferase_grp1"/>
</dbReference>
<dbReference type="PANTHER" id="PTHR45947">
    <property type="entry name" value="SULFOQUINOVOSYL TRANSFERASE SQD2"/>
    <property type="match status" value="1"/>
</dbReference>
<evidence type="ECO:0000259" key="4">
    <source>
        <dbReference type="Pfam" id="PF13439"/>
    </source>
</evidence>
<evidence type="ECO:0000313" key="6">
    <source>
        <dbReference type="Proteomes" id="UP001501326"/>
    </source>
</evidence>
<keyword evidence="3" id="KW-0808">Transferase</keyword>
<keyword evidence="6" id="KW-1185">Reference proteome</keyword>